<dbReference type="EMBL" id="CADCUC010000220">
    <property type="protein sequence ID" value="CAA9323759.1"/>
    <property type="molecule type" value="Genomic_DNA"/>
</dbReference>
<organism evidence="1">
    <name type="scientific">uncultured Microvirga sp</name>
    <dbReference type="NCBI Taxonomy" id="412392"/>
    <lineage>
        <taxon>Bacteria</taxon>
        <taxon>Pseudomonadati</taxon>
        <taxon>Pseudomonadota</taxon>
        <taxon>Alphaproteobacteria</taxon>
        <taxon>Hyphomicrobiales</taxon>
        <taxon>Methylobacteriaceae</taxon>
        <taxon>Microvirga</taxon>
        <taxon>environmental samples</taxon>
    </lineage>
</organism>
<dbReference type="InterPro" id="IPR036676">
    <property type="entry name" value="PurM-like_C_sf"/>
</dbReference>
<evidence type="ECO:0008006" key="2">
    <source>
        <dbReference type="Google" id="ProtNLM"/>
    </source>
</evidence>
<dbReference type="Gene3D" id="3.90.650.10">
    <property type="entry name" value="PurM-like C-terminal domain"/>
    <property type="match status" value="1"/>
</dbReference>
<proteinExistence type="predicted"/>
<dbReference type="SUPFAM" id="SSF56042">
    <property type="entry name" value="PurM C-terminal domain-like"/>
    <property type="match status" value="1"/>
</dbReference>
<reference evidence="1" key="1">
    <citation type="submission" date="2020-02" db="EMBL/GenBank/DDBJ databases">
        <authorList>
            <person name="Meier V. D."/>
        </authorList>
    </citation>
    <scope>NUCLEOTIDE SEQUENCE</scope>
    <source>
        <strain evidence="1">AVDCRST_MAG90</strain>
    </source>
</reference>
<sequence>GIDFDVLLKPDLKDHVISPLVPDAFKGDDYEVLCAVPEAQLSAFLDRCAEAGVPAAAIGHVASGEGLPLFDDGAEQKRYERGSFSHF</sequence>
<evidence type="ECO:0000313" key="1">
    <source>
        <dbReference type="EMBL" id="CAA9323759.1"/>
    </source>
</evidence>
<accession>A0A6J4L6A6</accession>
<dbReference type="AlphaFoldDB" id="A0A6J4L6A6"/>
<gene>
    <name evidence="1" type="ORF">AVDCRST_MAG90-1129</name>
</gene>
<name>A0A6J4L6A6_9HYPH</name>
<protein>
    <recommendedName>
        <fullName evidence="2">Thiamine-phosphate kinase</fullName>
    </recommendedName>
</protein>
<feature type="non-terminal residue" evidence="1">
    <location>
        <position position="1"/>
    </location>
</feature>